<dbReference type="Pfam" id="PF00072">
    <property type="entry name" value="Response_reg"/>
    <property type="match status" value="1"/>
</dbReference>
<dbReference type="PANTHER" id="PTHR43214">
    <property type="entry name" value="TWO-COMPONENT RESPONSE REGULATOR"/>
    <property type="match status" value="1"/>
</dbReference>
<keyword evidence="3" id="KW-0238">DNA-binding</keyword>
<evidence type="ECO:0000313" key="8">
    <source>
        <dbReference type="EMBL" id="MDU0328436.1"/>
    </source>
</evidence>
<keyword evidence="9" id="KW-1185">Reference proteome</keyword>
<keyword evidence="1 5" id="KW-0597">Phosphoprotein</keyword>
<dbReference type="PROSITE" id="PS00622">
    <property type="entry name" value="HTH_LUXR_1"/>
    <property type="match status" value="1"/>
</dbReference>
<dbReference type="CDD" id="cd06170">
    <property type="entry name" value="LuxR_C_like"/>
    <property type="match status" value="1"/>
</dbReference>
<name>A0ABU3RZX4_9MICO</name>
<dbReference type="InterPro" id="IPR000792">
    <property type="entry name" value="Tscrpt_reg_LuxR_C"/>
</dbReference>
<dbReference type="InterPro" id="IPR016032">
    <property type="entry name" value="Sig_transdc_resp-reg_C-effctor"/>
</dbReference>
<evidence type="ECO:0000313" key="9">
    <source>
        <dbReference type="Proteomes" id="UP001256673"/>
    </source>
</evidence>
<dbReference type="Pfam" id="PF00196">
    <property type="entry name" value="GerE"/>
    <property type="match status" value="1"/>
</dbReference>
<evidence type="ECO:0000256" key="1">
    <source>
        <dbReference type="ARBA" id="ARBA00022553"/>
    </source>
</evidence>
<evidence type="ECO:0000259" key="6">
    <source>
        <dbReference type="PROSITE" id="PS50043"/>
    </source>
</evidence>
<dbReference type="SUPFAM" id="SSF46894">
    <property type="entry name" value="C-terminal effector domain of the bipartite response regulators"/>
    <property type="match status" value="1"/>
</dbReference>
<keyword evidence="2" id="KW-0805">Transcription regulation</keyword>
<dbReference type="SMART" id="SM00448">
    <property type="entry name" value="REC"/>
    <property type="match status" value="1"/>
</dbReference>
<feature type="modified residue" description="4-aspartylphosphate" evidence="5">
    <location>
        <position position="54"/>
    </location>
</feature>
<organism evidence="8 9">
    <name type="scientific">Microbacterium algihabitans</name>
    <dbReference type="NCBI Taxonomy" id="3075992"/>
    <lineage>
        <taxon>Bacteria</taxon>
        <taxon>Bacillati</taxon>
        <taxon>Actinomycetota</taxon>
        <taxon>Actinomycetes</taxon>
        <taxon>Micrococcales</taxon>
        <taxon>Microbacteriaceae</taxon>
        <taxon>Microbacterium</taxon>
    </lineage>
</organism>
<dbReference type="PROSITE" id="PS50110">
    <property type="entry name" value="RESPONSE_REGULATORY"/>
    <property type="match status" value="1"/>
</dbReference>
<gene>
    <name evidence="8" type="ORF">RWH43_16880</name>
</gene>
<dbReference type="InterPro" id="IPR039420">
    <property type="entry name" value="WalR-like"/>
</dbReference>
<proteinExistence type="predicted"/>
<dbReference type="SMART" id="SM00421">
    <property type="entry name" value="HTH_LUXR"/>
    <property type="match status" value="1"/>
</dbReference>
<evidence type="ECO:0000256" key="2">
    <source>
        <dbReference type="ARBA" id="ARBA00023015"/>
    </source>
</evidence>
<dbReference type="PROSITE" id="PS50043">
    <property type="entry name" value="HTH_LUXR_2"/>
    <property type="match status" value="1"/>
</dbReference>
<evidence type="ECO:0000256" key="3">
    <source>
        <dbReference type="ARBA" id="ARBA00023125"/>
    </source>
</evidence>
<dbReference type="Proteomes" id="UP001256673">
    <property type="component" value="Unassembled WGS sequence"/>
</dbReference>
<reference evidence="8 9" key="1">
    <citation type="submission" date="2023-09" db="EMBL/GenBank/DDBJ databases">
        <title>Microbacterium fusihabitans sp. nov., Microbacterium phycihabitans sp. nov., and Microbacterium cervinum sp. nov., isolated from dried seaweeds of beach.</title>
        <authorList>
            <person name="Lee S.D."/>
        </authorList>
    </citation>
    <scope>NUCLEOTIDE SEQUENCE [LARGE SCALE GENOMIC DNA]</scope>
    <source>
        <strain evidence="8 9">KSW2-21</strain>
    </source>
</reference>
<dbReference type="InterPro" id="IPR001789">
    <property type="entry name" value="Sig_transdc_resp-reg_receiver"/>
</dbReference>
<dbReference type="PRINTS" id="PR00038">
    <property type="entry name" value="HTHLUXR"/>
</dbReference>
<keyword evidence="4" id="KW-0804">Transcription</keyword>
<evidence type="ECO:0000256" key="4">
    <source>
        <dbReference type="ARBA" id="ARBA00023163"/>
    </source>
</evidence>
<protein>
    <submittedName>
        <fullName evidence="8">Response regulator transcription factor</fullName>
    </submittedName>
</protein>
<evidence type="ECO:0000256" key="5">
    <source>
        <dbReference type="PROSITE-ProRule" id="PRU00169"/>
    </source>
</evidence>
<dbReference type="SUPFAM" id="SSF52172">
    <property type="entry name" value="CheY-like"/>
    <property type="match status" value="1"/>
</dbReference>
<feature type="domain" description="HTH luxR-type" evidence="6">
    <location>
        <begin position="151"/>
        <end position="216"/>
    </location>
</feature>
<dbReference type="InterPro" id="IPR058245">
    <property type="entry name" value="NreC/VraR/RcsB-like_REC"/>
</dbReference>
<accession>A0ABU3RZX4</accession>
<dbReference type="EMBL" id="JAWDIU010000008">
    <property type="protein sequence ID" value="MDU0328436.1"/>
    <property type="molecule type" value="Genomic_DNA"/>
</dbReference>
<dbReference type="InterPro" id="IPR011006">
    <property type="entry name" value="CheY-like_superfamily"/>
</dbReference>
<dbReference type="RefSeq" id="WP_316002033.1">
    <property type="nucleotide sequence ID" value="NZ_JAWDIU010000008.1"/>
</dbReference>
<feature type="domain" description="Response regulatory" evidence="7">
    <location>
        <begin position="3"/>
        <end position="121"/>
    </location>
</feature>
<dbReference type="PANTHER" id="PTHR43214:SF24">
    <property type="entry name" value="TRANSCRIPTIONAL REGULATORY PROTEIN NARL-RELATED"/>
    <property type="match status" value="1"/>
</dbReference>
<dbReference type="Gene3D" id="3.40.50.2300">
    <property type="match status" value="1"/>
</dbReference>
<sequence length="219" mass="22864">MIRVMIVDDQAMIREGLRAVLAPASGIDVVSVAADGLEALALLEDLEVDVVLMDIRMPGIDGVETTRRIRQRVAADRLRIVVLTTFDTDENVLSALRAGANGFLSKGVGPDELAEGIREVAAGGGALSAAASAVLIGQVAQTPAPSVDPAILDRFAALTPRERDVVIAIATGADNTQIAAQMFVSPFTVKTHANRAMAKLGARDRAQLVALTYRAGLAG</sequence>
<evidence type="ECO:0000259" key="7">
    <source>
        <dbReference type="PROSITE" id="PS50110"/>
    </source>
</evidence>
<dbReference type="CDD" id="cd17535">
    <property type="entry name" value="REC_NarL-like"/>
    <property type="match status" value="1"/>
</dbReference>
<comment type="caution">
    <text evidence="8">The sequence shown here is derived from an EMBL/GenBank/DDBJ whole genome shotgun (WGS) entry which is preliminary data.</text>
</comment>